<keyword evidence="1" id="KW-0732">Signal</keyword>
<accession>A0AAE0NRJ0</accession>
<evidence type="ECO:0000313" key="3">
    <source>
        <dbReference type="Proteomes" id="UP001285441"/>
    </source>
</evidence>
<reference evidence="2" key="1">
    <citation type="journal article" date="2023" name="Mol. Phylogenet. Evol.">
        <title>Genome-scale phylogeny and comparative genomics of the fungal order Sordariales.</title>
        <authorList>
            <person name="Hensen N."/>
            <person name="Bonometti L."/>
            <person name="Westerberg I."/>
            <person name="Brannstrom I.O."/>
            <person name="Guillou S."/>
            <person name="Cros-Aarteil S."/>
            <person name="Calhoun S."/>
            <person name="Haridas S."/>
            <person name="Kuo A."/>
            <person name="Mondo S."/>
            <person name="Pangilinan J."/>
            <person name="Riley R."/>
            <person name="LaButti K."/>
            <person name="Andreopoulos B."/>
            <person name="Lipzen A."/>
            <person name="Chen C."/>
            <person name="Yan M."/>
            <person name="Daum C."/>
            <person name="Ng V."/>
            <person name="Clum A."/>
            <person name="Steindorff A."/>
            <person name="Ohm R.A."/>
            <person name="Martin F."/>
            <person name="Silar P."/>
            <person name="Natvig D.O."/>
            <person name="Lalanne C."/>
            <person name="Gautier V."/>
            <person name="Ament-Velasquez S.L."/>
            <person name="Kruys A."/>
            <person name="Hutchinson M.I."/>
            <person name="Powell A.J."/>
            <person name="Barry K."/>
            <person name="Miller A.N."/>
            <person name="Grigoriev I.V."/>
            <person name="Debuchy R."/>
            <person name="Gladieux P."/>
            <person name="Hiltunen Thoren M."/>
            <person name="Johannesson H."/>
        </authorList>
    </citation>
    <scope>NUCLEOTIDE SEQUENCE</scope>
    <source>
        <strain evidence="2">CBS 232.78</strain>
    </source>
</reference>
<dbReference type="EMBL" id="JAULSW010000003">
    <property type="protein sequence ID" value="KAK3386403.1"/>
    <property type="molecule type" value="Genomic_DNA"/>
</dbReference>
<organism evidence="2 3">
    <name type="scientific">Podospora didyma</name>
    <dbReference type="NCBI Taxonomy" id="330526"/>
    <lineage>
        <taxon>Eukaryota</taxon>
        <taxon>Fungi</taxon>
        <taxon>Dikarya</taxon>
        <taxon>Ascomycota</taxon>
        <taxon>Pezizomycotina</taxon>
        <taxon>Sordariomycetes</taxon>
        <taxon>Sordariomycetidae</taxon>
        <taxon>Sordariales</taxon>
        <taxon>Podosporaceae</taxon>
        <taxon>Podospora</taxon>
    </lineage>
</organism>
<protein>
    <recommendedName>
        <fullName evidence="4">Cyanovirin-N domain-containing protein</fullName>
    </recommendedName>
</protein>
<name>A0AAE0NRJ0_9PEZI</name>
<feature type="chain" id="PRO_5041953910" description="Cyanovirin-N domain-containing protein" evidence="1">
    <location>
        <begin position="23"/>
        <end position="310"/>
    </location>
</feature>
<gene>
    <name evidence="2" type="ORF">B0H63DRAFT_540250</name>
</gene>
<evidence type="ECO:0000313" key="2">
    <source>
        <dbReference type="EMBL" id="KAK3386403.1"/>
    </source>
</evidence>
<proteinExistence type="predicted"/>
<sequence>MPYFYRTALTVLLATALPFVDAVCNQDNLLRCFQHTAVAASQYCSSLAPSTVTVATTTVPIRTDVTTQTFTVSTLTTTVNAYLKRDLPPIPSALSCLTRSTSYPESRVTSACSCLGVPVVTVTVTYTEGSTTTLTASLSYSLFTATTSLTAVATATNTLAFYLSPQSGAQAGTYLRRKNMGHWFGNDGTDIFYLNTTSNIAEADTWYLNPTDSHVYSLAADGYPMSAGHGVNSYVFVCTLANAASVSGSPLLCSINSITGALSCIEDGFPRFKYFSLCVNDNGVLVIGNTADGVSGCGSASTVLKAIPVL</sequence>
<reference evidence="2" key="2">
    <citation type="submission" date="2023-06" db="EMBL/GenBank/DDBJ databases">
        <authorList>
            <consortium name="Lawrence Berkeley National Laboratory"/>
            <person name="Haridas S."/>
            <person name="Hensen N."/>
            <person name="Bonometti L."/>
            <person name="Westerberg I."/>
            <person name="Brannstrom I.O."/>
            <person name="Guillou S."/>
            <person name="Cros-Aarteil S."/>
            <person name="Calhoun S."/>
            <person name="Kuo A."/>
            <person name="Mondo S."/>
            <person name="Pangilinan J."/>
            <person name="Riley R."/>
            <person name="LaButti K."/>
            <person name="Andreopoulos B."/>
            <person name="Lipzen A."/>
            <person name="Chen C."/>
            <person name="Yanf M."/>
            <person name="Daum C."/>
            <person name="Ng V."/>
            <person name="Clum A."/>
            <person name="Steindorff A."/>
            <person name="Ohm R."/>
            <person name="Martin F."/>
            <person name="Silar P."/>
            <person name="Natvig D."/>
            <person name="Lalanne C."/>
            <person name="Gautier V."/>
            <person name="Ament-velasquez S.L."/>
            <person name="Kruys A."/>
            <person name="Hutchinson M.I."/>
            <person name="Powell A.J."/>
            <person name="Barry K."/>
            <person name="Miller A.N."/>
            <person name="Grigoriev I.V."/>
            <person name="Debuchy R."/>
            <person name="Gladieux P."/>
            <person name="Thoren M.H."/>
            <person name="Johannesson H."/>
        </authorList>
    </citation>
    <scope>NUCLEOTIDE SEQUENCE</scope>
    <source>
        <strain evidence="2">CBS 232.78</strain>
    </source>
</reference>
<evidence type="ECO:0000256" key="1">
    <source>
        <dbReference type="SAM" id="SignalP"/>
    </source>
</evidence>
<evidence type="ECO:0008006" key="4">
    <source>
        <dbReference type="Google" id="ProtNLM"/>
    </source>
</evidence>
<feature type="signal peptide" evidence="1">
    <location>
        <begin position="1"/>
        <end position="22"/>
    </location>
</feature>
<comment type="caution">
    <text evidence="2">The sequence shown here is derived from an EMBL/GenBank/DDBJ whole genome shotgun (WGS) entry which is preliminary data.</text>
</comment>
<dbReference type="Proteomes" id="UP001285441">
    <property type="component" value="Unassembled WGS sequence"/>
</dbReference>
<keyword evidence="3" id="KW-1185">Reference proteome</keyword>
<dbReference type="AlphaFoldDB" id="A0AAE0NRJ0"/>